<dbReference type="Gene3D" id="3.40.50.1460">
    <property type="match status" value="1"/>
</dbReference>
<dbReference type="GO" id="GO:0004197">
    <property type="term" value="F:cysteine-type endopeptidase activity"/>
    <property type="evidence" value="ECO:0007669"/>
    <property type="project" value="InterPro"/>
</dbReference>
<dbReference type="InterPro" id="IPR052039">
    <property type="entry name" value="Caspase-related_regulators"/>
</dbReference>
<sequence>MDKPEVRIRFMQNMDQFLSRVTLSPLFMTLLENHTCAHNLIKTFQGITDIAAKKVFIFTEFNRDRNACNELVDFLKRSGQYHAARELELYNQWTEPLVYSQDGITDITGKKVFIFTEFNRDRNACKELVDFLRRSDQPDAARELELYNQSTAPLVYSQDVRLTVKKAHTFRSGETRWFVMDGAPRGRVLLFLQVPELQNEADRFDDLFQKLYFSVDVYKNYSCDEIVDTLKTASKGEFKKDALIVMFIGHGRDQMVQGNGPSDEIHIKKLVDLFSENKCHVTLKPKPKIFVFNCCRYYTGVNPQEPVVDREWMDGTTRTFICYACADGTEAFYTGNGYTLYGQAFSHCIAEYAHDLSLTQIFNKTCDEMNRAIIQQRPELIMKNVDREMYFNPGLYKDK</sequence>
<dbReference type="OrthoDB" id="6044770at2759"/>
<evidence type="ECO:0000313" key="4">
    <source>
        <dbReference type="Proteomes" id="UP000728032"/>
    </source>
</evidence>
<dbReference type="EMBL" id="OC926934">
    <property type="protein sequence ID" value="CAD7656965.1"/>
    <property type="molecule type" value="Genomic_DNA"/>
</dbReference>
<dbReference type="PANTHER" id="PTHR22576:SF41">
    <property type="entry name" value="CASPASE 14, APOPTOSIS-RELATED CYSTEINE PEPTIDASE"/>
    <property type="match status" value="1"/>
</dbReference>
<keyword evidence="4" id="KW-1185">Reference proteome</keyword>
<reference evidence="3" key="1">
    <citation type="submission" date="2020-11" db="EMBL/GenBank/DDBJ databases">
        <authorList>
            <person name="Tran Van P."/>
        </authorList>
    </citation>
    <scope>NUCLEOTIDE SEQUENCE</scope>
</reference>
<dbReference type="PROSITE" id="PS50208">
    <property type="entry name" value="CASPASE_P20"/>
    <property type="match status" value="1"/>
</dbReference>
<dbReference type="PANTHER" id="PTHR22576">
    <property type="entry name" value="MUCOSA ASSOCIATED LYMPHOID TISSUE LYMPHOMA TRANSLOCATION PROTEIN 1/PARACASPASE"/>
    <property type="match status" value="1"/>
</dbReference>
<gene>
    <name evidence="3" type="ORF">ONB1V03_LOCUS13601</name>
</gene>
<evidence type="ECO:0000259" key="2">
    <source>
        <dbReference type="PROSITE" id="PS50208"/>
    </source>
</evidence>
<dbReference type="Proteomes" id="UP000728032">
    <property type="component" value="Unassembled WGS sequence"/>
</dbReference>
<dbReference type="InterPro" id="IPR015917">
    <property type="entry name" value="Pept_C14A"/>
</dbReference>
<dbReference type="InterPro" id="IPR029030">
    <property type="entry name" value="Caspase-like_dom_sf"/>
</dbReference>
<dbReference type="SMART" id="SM00115">
    <property type="entry name" value="CASc"/>
    <property type="match status" value="1"/>
</dbReference>
<protein>
    <recommendedName>
        <fullName evidence="2">Caspase family p20 domain-containing protein</fullName>
    </recommendedName>
</protein>
<comment type="similarity">
    <text evidence="1">Belongs to the peptidase C14A family.</text>
</comment>
<dbReference type="SUPFAM" id="SSF52129">
    <property type="entry name" value="Caspase-like"/>
    <property type="match status" value="1"/>
</dbReference>
<dbReference type="EMBL" id="CAJPVJ010012109">
    <property type="protein sequence ID" value="CAG2174152.1"/>
    <property type="molecule type" value="Genomic_DNA"/>
</dbReference>
<accession>A0A7R9QSU1</accession>
<dbReference type="InterPro" id="IPR001309">
    <property type="entry name" value="Pept_C14_p20"/>
</dbReference>
<evidence type="ECO:0000256" key="1">
    <source>
        <dbReference type="ARBA" id="ARBA00010134"/>
    </source>
</evidence>
<dbReference type="AlphaFoldDB" id="A0A7R9QSU1"/>
<name>A0A7R9QSU1_9ACAR</name>
<evidence type="ECO:0000313" key="3">
    <source>
        <dbReference type="EMBL" id="CAD7656965.1"/>
    </source>
</evidence>
<proteinExistence type="inferred from homology"/>
<dbReference type="InterPro" id="IPR011600">
    <property type="entry name" value="Pept_C14_caspase"/>
</dbReference>
<dbReference type="GO" id="GO:0006508">
    <property type="term" value="P:proteolysis"/>
    <property type="evidence" value="ECO:0007669"/>
    <property type="project" value="InterPro"/>
</dbReference>
<dbReference type="Pfam" id="PF00656">
    <property type="entry name" value="Peptidase_C14"/>
    <property type="match status" value="1"/>
</dbReference>
<feature type="domain" description="Caspase family p20" evidence="2">
    <location>
        <begin position="200"/>
        <end position="296"/>
    </location>
</feature>
<organism evidence="3">
    <name type="scientific">Oppiella nova</name>
    <dbReference type="NCBI Taxonomy" id="334625"/>
    <lineage>
        <taxon>Eukaryota</taxon>
        <taxon>Metazoa</taxon>
        <taxon>Ecdysozoa</taxon>
        <taxon>Arthropoda</taxon>
        <taxon>Chelicerata</taxon>
        <taxon>Arachnida</taxon>
        <taxon>Acari</taxon>
        <taxon>Acariformes</taxon>
        <taxon>Sarcoptiformes</taxon>
        <taxon>Oribatida</taxon>
        <taxon>Brachypylina</taxon>
        <taxon>Oppioidea</taxon>
        <taxon>Oppiidae</taxon>
        <taxon>Oppiella</taxon>
    </lineage>
</organism>